<evidence type="ECO:0000313" key="2">
    <source>
        <dbReference type="EMBL" id="KAK1883171.1"/>
    </source>
</evidence>
<sequence>MKDYDESTAFLGQWGRFQQVVFFLLCASIMPNGFGFFSVVFLTDIPRHHCLIPEENLTQDWRDATIPIEVVNGKQEQSSCSRYRLDVVRNLSAQGFIPGRDVNLTDLEQEGCVDGWSYSKDIYQSTVVSE</sequence>
<comment type="caution">
    <text evidence="2">The sequence shown here is derived from an EMBL/GenBank/DDBJ whole genome shotgun (WGS) entry which is preliminary data.</text>
</comment>
<feature type="non-terminal residue" evidence="2">
    <location>
        <position position="130"/>
    </location>
</feature>
<dbReference type="AlphaFoldDB" id="A0AAD9BHZ0"/>
<gene>
    <name evidence="2" type="ORF">KUDE01_023946</name>
</gene>
<dbReference type="EMBL" id="JASDAP010000023">
    <property type="protein sequence ID" value="KAK1883171.1"/>
    <property type="molecule type" value="Genomic_DNA"/>
</dbReference>
<feature type="transmembrane region" description="Helical" evidence="1">
    <location>
        <begin position="20"/>
        <end position="42"/>
    </location>
</feature>
<evidence type="ECO:0000313" key="3">
    <source>
        <dbReference type="Proteomes" id="UP001228049"/>
    </source>
</evidence>
<keyword evidence="1" id="KW-0472">Membrane</keyword>
<protein>
    <submittedName>
        <fullName evidence="2">Solute carrier family 22 member 5</fullName>
    </submittedName>
</protein>
<keyword evidence="1" id="KW-1133">Transmembrane helix</keyword>
<organism evidence="2 3">
    <name type="scientific">Dissostichus eleginoides</name>
    <name type="common">Patagonian toothfish</name>
    <name type="synonym">Dissostichus amissus</name>
    <dbReference type="NCBI Taxonomy" id="100907"/>
    <lineage>
        <taxon>Eukaryota</taxon>
        <taxon>Metazoa</taxon>
        <taxon>Chordata</taxon>
        <taxon>Craniata</taxon>
        <taxon>Vertebrata</taxon>
        <taxon>Euteleostomi</taxon>
        <taxon>Actinopterygii</taxon>
        <taxon>Neopterygii</taxon>
        <taxon>Teleostei</taxon>
        <taxon>Neoteleostei</taxon>
        <taxon>Acanthomorphata</taxon>
        <taxon>Eupercaria</taxon>
        <taxon>Perciformes</taxon>
        <taxon>Notothenioidei</taxon>
        <taxon>Nototheniidae</taxon>
        <taxon>Dissostichus</taxon>
    </lineage>
</organism>
<keyword evidence="3" id="KW-1185">Reference proteome</keyword>
<name>A0AAD9BHZ0_DISEL</name>
<dbReference type="Proteomes" id="UP001228049">
    <property type="component" value="Unassembled WGS sequence"/>
</dbReference>
<keyword evidence="1" id="KW-0812">Transmembrane</keyword>
<reference evidence="2" key="1">
    <citation type="submission" date="2023-04" db="EMBL/GenBank/DDBJ databases">
        <title>Chromosome-level genome of Chaenocephalus aceratus.</title>
        <authorList>
            <person name="Park H."/>
        </authorList>
    </citation>
    <scope>NUCLEOTIDE SEQUENCE</scope>
    <source>
        <strain evidence="2">DE</strain>
        <tissue evidence="2">Muscle</tissue>
    </source>
</reference>
<evidence type="ECO:0000256" key="1">
    <source>
        <dbReference type="SAM" id="Phobius"/>
    </source>
</evidence>
<proteinExistence type="predicted"/>
<accession>A0AAD9BHZ0</accession>